<keyword evidence="3" id="KW-1185">Reference proteome</keyword>
<feature type="chain" id="PRO_5004534342" evidence="1">
    <location>
        <begin position="27"/>
        <end position="176"/>
    </location>
</feature>
<dbReference type="PATRIC" id="fig|1367847.3.peg.334"/>
<dbReference type="STRING" id="1367847.JCM7686_0395"/>
<organism evidence="2 3">
    <name type="scientific">Paracoccus aminophilus JCM 7686</name>
    <dbReference type="NCBI Taxonomy" id="1367847"/>
    <lineage>
        <taxon>Bacteria</taxon>
        <taxon>Pseudomonadati</taxon>
        <taxon>Pseudomonadota</taxon>
        <taxon>Alphaproteobacteria</taxon>
        <taxon>Rhodobacterales</taxon>
        <taxon>Paracoccaceae</taxon>
        <taxon>Paracoccus</taxon>
    </lineage>
</organism>
<dbReference type="Pfam" id="PF06776">
    <property type="entry name" value="IalB"/>
    <property type="match status" value="1"/>
</dbReference>
<reference evidence="2 3" key="1">
    <citation type="journal article" date="2014" name="BMC Genomics">
        <title>Architecture and functions of a multipartite genome of the methylotrophic bacterium Paracoccus aminophilus JCM 7686, containing primary and secondary chromids.</title>
        <authorList>
            <person name="Dziewit L."/>
            <person name="Czarnecki J."/>
            <person name="Wibberg D."/>
            <person name="Radlinska M."/>
            <person name="Mrozek P."/>
            <person name="Szymczak M."/>
            <person name="Schluter A."/>
            <person name="Puhler A."/>
            <person name="Bartosik D."/>
        </authorList>
    </citation>
    <scope>NUCLEOTIDE SEQUENCE [LARGE SCALE GENOMIC DNA]</scope>
    <source>
        <strain evidence="2">JCM 7686</strain>
    </source>
</reference>
<proteinExistence type="predicted"/>
<dbReference type="AlphaFoldDB" id="S5XJZ4"/>
<evidence type="ECO:0000313" key="3">
    <source>
        <dbReference type="Proteomes" id="UP000015480"/>
    </source>
</evidence>
<keyword evidence="1" id="KW-0732">Signal</keyword>
<accession>S5XJZ4</accession>
<dbReference type="Proteomes" id="UP000015480">
    <property type="component" value="Chromosome"/>
</dbReference>
<evidence type="ECO:0000256" key="1">
    <source>
        <dbReference type="SAM" id="SignalP"/>
    </source>
</evidence>
<sequence length="176" mass="18211">MTIPSLRRAAAATLIAIAAQTAPVLAQDSTNVVATEGDWTVFAAASPKECWAVSAPKSSQNTKDGKPAQVNRGDIRLYVTYRPGQAAEVSFSGGYPFAPDSTVELNIGGNKFNLFTEGENAWAGSPAEDQKLVAALRGGSSAIVTGRSARGTQTADTFSLSGITAATNASKERCAK</sequence>
<dbReference type="InterPro" id="IPR038696">
    <property type="entry name" value="IalB_sf"/>
</dbReference>
<dbReference type="KEGG" id="pami:JCM7686_0395"/>
<dbReference type="eggNOG" id="COG5342">
    <property type="taxonomic scope" value="Bacteria"/>
</dbReference>
<dbReference type="OrthoDB" id="9806572at2"/>
<dbReference type="HOGENOM" id="CLU_100562_3_0_5"/>
<dbReference type="RefSeq" id="WP_020949144.1">
    <property type="nucleotide sequence ID" value="NC_022041.1"/>
</dbReference>
<protein>
    <submittedName>
        <fullName evidence="2">Invasion associated locus B (IalB) protein</fullName>
    </submittedName>
</protein>
<gene>
    <name evidence="2" type="ORF">JCM7686_0395</name>
</gene>
<dbReference type="EMBL" id="CP006650">
    <property type="protein sequence ID" value="AGT07504.1"/>
    <property type="molecule type" value="Genomic_DNA"/>
</dbReference>
<evidence type="ECO:0000313" key="2">
    <source>
        <dbReference type="EMBL" id="AGT07504.1"/>
    </source>
</evidence>
<dbReference type="InterPro" id="IPR010642">
    <property type="entry name" value="Invasion_prot_B"/>
</dbReference>
<dbReference type="Gene3D" id="2.60.40.1880">
    <property type="entry name" value="Invasion associated locus B (IalB) protein"/>
    <property type="match status" value="1"/>
</dbReference>
<name>S5XJZ4_PARAH</name>
<feature type="signal peptide" evidence="1">
    <location>
        <begin position="1"/>
        <end position="26"/>
    </location>
</feature>